<evidence type="ECO:0000313" key="2">
    <source>
        <dbReference type="Proteomes" id="UP000886501"/>
    </source>
</evidence>
<reference evidence="1" key="2">
    <citation type="journal article" date="2020" name="Nat. Commun.">
        <title>Large-scale genome sequencing of mycorrhizal fungi provides insights into the early evolution of symbiotic traits.</title>
        <authorList>
            <person name="Miyauchi S."/>
            <person name="Kiss E."/>
            <person name="Kuo A."/>
            <person name="Drula E."/>
            <person name="Kohler A."/>
            <person name="Sanchez-Garcia M."/>
            <person name="Morin E."/>
            <person name="Andreopoulos B."/>
            <person name="Barry K.W."/>
            <person name="Bonito G."/>
            <person name="Buee M."/>
            <person name="Carver A."/>
            <person name="Chen C."/>
            <person name="Cichocki N."/>
            <person name="Clum A."/>
            <person name="Culley D."/>
            <person name="Crous P.W."/>
            <person name="Fauchery L."/>
            <person name="Girlanda M."/>
            <person name="Hayes R.D."/>
            <person name="Keri Z."/>
            <person name="LaButti K."/>
            <person name="Lipzen A."/>
            <person name="Lombard V."/>
            <person name="Magnuson J."/>
            <person name="Maillard F."/>
            <person name="Murat C."/>
            <person name="Nolan M."/>
            <person name="Ohm R.A."/>
            <person name="Pangilinan J."/>
            <person name="Pereira M.F."/>
            <person name="Perotto S."/>
            <person name="Peter M."/>
            <person name="Pfister S."/>
            <person name="Riley R."/>
            <person name="Sitrit Y."/>
            <person name="Stielow J.B."/>
            <person name="Szollosi G."/>
            <person name="Zifcakova L."/>
            <person name="Stursova M."/>
            <person name="Spatafora J.W."/>
            <person name="Tedersoo L."/>
            <person name="Vaario L.M."/>
            <person name="Yamada A."/>
            <person name="Yan M."/>
            <person name="Wang P."/>
            <person name="Xu J."/>
            <person name="Bruns T."/>
            <person name="Baldrian P."/>
            <person name="Vilgalys R."/>
            <person name="Dunand C."/>
            <person name="Henrissat B."/>
            <person name="Grigoriev I.V."/>
            <person name="Hibbett D."/>
            <person name="Nagy L.G."/>
            <person name="Martin F.M."/>
        </authorList>
    </citation>
    <scope>NUCLEOTIDE SEQUENCE</scope>
    <source>
        <strain evidence="1">P2</strain>
    </source>
</reference>
<keyword evidence="2" id="KW-1185">Reference proteome</keyword>
<organism evidence="1 2">
    <name type="scientific">Thelephora ganbajun</name>
    <name type="common">Ganba fungus</name>
    <dbReference type="NCBI Taxonomy" id="370292"/>
    <lineage>
        <taxon>Eukaryota</taxon>
        <taxon>Fungi</taxon>
        <taxon>Dikarya</taxon>
        <taxon>Basidiomycota</taxon>
        <taxon>Agaricomycotina</taxon>
        <taxon>Agaricomycetes</taxon>
        <taxon>Thelephorales</taxon>
        <taxon>Thelephoraceae</taxon>
        <taxon>Thelephora</taxon>
    </lineage>
</organism>
<gene>
    <name evidence="1" type="ORF">BDM02DRAFT_3190680</name>
</gene>
<evidence type="ECO:0000313" key="1">
    <source>
        <dbReference type="EMBL" id="KAF9644358.1"/>
    </source>
</evidence>
<sequence length="159" mass="17739">MSLQDNKVFISPHNQKITCLNTQVWSKISFGTNATSPLQLVEAVLSQQDHKMPHHAWDEGGSIDNQVWQQAISALHNQDENCCSWITDLSSFNKNMKGMGIWYSAVVGDHLWSLFKHECTRNDCLEMSGPPVRGPTITRNGVPGPVRVANSSESIAHRL</sequence>
<name>A0ACB6Z4R1_THEGA</name>
<reference evidence="1" key="1">
    <citation type="submission" date="2019-10" db="EMBL/GenBank/DDBJ databases">
        <authorList>
            <consortium name="DOE Joint Genome Institute"/>
            <person name="Kuo A."/>
            <person name="Miyauchi S."/>
            <person name="Kiss E."/>
            <person name="Drula E."/>
            <person name="Kohler A."/>
            <person name="Sanchez-Garcia M."/>
            <person name="Andreopoulos B."/>
            <person name="Barry K.W."/>
            <person name="Bonito G."/>
            <person name="Buee M."/>
            <person name="Carver A."/>
            <person name="Chen C."/>
            <person name="Cichocki N."/>
            <person name="Clum A."/>
            <person name="Culley D."/>
            <person name="Crous P.W."/>
            <person name="Fauchery L."/>
            <person name="Girlanda M."/>
            <person name="Hayes R."/>
            <person name="Keri Z."/>
            <person name="Labutti K."/>
            <person name="Lipzen A."/>
            <person name="Lombard V."/>
            <person name="Magnuson J."/>
            <person name="Maillard F."/>
            <person name="Morin E."/>
            <person name="Murat C."/>
            <person name="Nolan M."/>
            <person name="Ohm R."/>
            <person name="Pangilinan J."/>
            <person name="Pereira M."/>
            <person name="Perotto S."/>
            <person name="Peter M."/>
            <person name="Riley R."/>
            <person name="Sitrit Y."/>
            <person name="Stielow B."/>
            <person name="Szollosi G."/>
            <person name="Zifcakova L."/>
            <person name="Stursova M."/>
            <person name="Spatafora J.W."/>
            <person name="Tedersoo L."/>
            <person name="Vaario L.-M."/>
            <person name="Yamada A."/>
            <person name="Yan M."/>
            <person name="Wang P."/>
            <person name="Xu J."/>
            <person name="Bruns T."/>
            <person name="Baldrian P."/>
            <person name="Vilgalys R."/>
            <person name="Henrissat B."/>
            <person name="Grigoriev I.V."/>
            <person name="Hibbett D."/>
            <person name="Nagy L.G."/>
            <person name="Martin F.M."/>
        </authorList>
    </citation>
    <scope>NUCLEOTIDE SEQUENCE</scope>
    <source>
        <strain evidence="1">P2</strain>
    </source>
</reference>
<dbReference type="EMBL" id="MU118144">
    <property type="protein sequence ID" value="KAF9644358.1"/>
    <property type="molecule type" value="Genomic_DNA"/>
</dbReference>
<accession>A0ACB6Z4R1</accession>
<dbReference type="Proteomes" id="UP000886501">
    <property type="component" value="Unassembled WGS sequence"/>
</dbReference>
<comment type="caution">
    <text evidence="1">The sequence shown here is derived from an EMBL/GenBank/DDBJ whole genome shotgun (WGS) entry which is preliminary data.</text>
</comment>
<protein>
    <submittedName>
        <fullName evidence="1">Uncharacterized protein</fullName>
    </submittedName>
</protein>
<proteinExistence type="predicted"/>